<evidence type="ECO:0008006" key="3">
    <source>
        <dbReference type="Google" id="ProtNLM"/>
    </source>
</evidence>
<gene>
    <name evidence="1" type="ORF">ISP19_15525</name>
</gene>
<dbReference type="Proteomes" id="UP001430149">
    <property type="component" value="Unassembled WGS sequence"/>
</dbReference>
<organism evidence="1 2">
    <name type="scientific">Dyella flava</name>
    <dbReference type="NCBI Taxonomy" id="1920170"/>
    <lineage>
        <taxon>Bacteria</taxon>
        <taxon>Pseudomonadati</taxon>
        <taxon>Pseudomonadota</taxon>
        <taxon>Gammaproteobacteria</taxon>
        <taxon>Lysobacterales</taxon>
        <taxon>Rhodanobacteraceae</taxon>
        <taxon>Dyella</taxon>
    </lineage>
</organism>
<proteinExistence type="predicted"/>
<protein>
    <recommendedName>
        <fullName evidence="3">DUF5610 domain-containing protein</fullName>
    </recommendedName>
</protein>
<evidence type="ECO:0000313" key="1">
    <source>
        <dbReference type="EMBL" id="MBM7126788.1"/>
    </source>
</evidence>
<sequence>MAVNTDSGKYITMPDGYGYQDADYGNSYRDQGKSILEQTSSVIGSAAGTIYRPDQVSTAKANAGMFLGQLQEAKARILAGDPTASIDAQYYLGMFQDIMKLAEAEQEGESSVNQNAYSLASR</sequence>
<dbReference type="EMBL" id="JADIKE010000037">
    <property type="protein sequence ID" value="MBM7126788.1"/>
    <property type="molecule type" value="Genomic_DNA"/>
</dbReference>
<reference evidence="1" key="1">
    <citation type="submission" date="2020-10" db="EMBL/GenBank/DDBJ databases">
        <title>Phylogeny of dyella-like bacteria.</title>
        <authorList>
            <person name="Fu J."/>
        </authorList>
    </citation>
    <scope>NUCLEOTIDE SEQUENCE</scope>
    <source>
        <strain evidence="1">DHOC52</strain>
    </source>
</reference>
<accession>A0ABS2K8Z8</accession>
<evidence type="ECO:0000313" key="2">
    <source>
        <dbReference type="Proteomes" id="UP001430149"/>
    </source>
</evidence>
<dbReference type="RefSeq" id="WP_204683310.1">
    <property type="nucleotide sequence ID" value="NZ_BSNR01000004.1"/>
</dbReference>
<comment type="caution">
    <text evidence="1">The sequence shown here is derived from an EMBL/GenBank/DDBJ whole genome shotgun (WGS) entry which is preliminary data.</text>
</comment>
<name>A0ABS2K8Z8_9GAMM</name>
<keyword evidence="2" id="KW-1185">Reference proteome</keyword>